<dbReference type="PROSITE" id="PS00552">
    <property type="entry name" value="HTH_MERR_1"/>
    <property type="match status" value="1"/>
</dbReference>
<dbReference type="InterPro" id="IPR022637">
    <property type="entry name" value="DNA_polIII_beta_cen"/>
</dbReference>
<reference evidence="10" key="1">
    <citation type="submission" date="2024-06" db="EMBL/GenBank/DDBJ databases">
        <title>Micromonospora sp. strain HUAS YX12 genome sequences.</title>
        <authorList>
            <person name="Mo P."/>
        </authorList>
    </citation>
    <scope>NUCLEOTIDE SEQUENCE</scope>
    <source>
        <strain evidence="10">HUAS YX12</strain>
    </source>
</reference>
<dbReference type="Gene3D" id="3.10.150.10">
    <property type="entry name" value="DNA Polymerase III, subunit A, domain 2"/>
    <property type="match status" value="2"/>
</dbReference>
<dbReference type="GO" id="GO:0003887">
    <property type="term" value="F:DNA-directed DNA polymerase activity"/>
    <property type="evidence" value="ECO:0007669"/>
    <property type="project" value="UniProtKB-KW"/>
</dbReference>
<dbReference type="InterPro" id="IPR009061">
    <property type="entry name" value="DNA-bd_dom_put_sf"/>
</dbReference>
<evidence type="ECO:0000256" key="5">
    <source>
        <dbReference type="ARBA" id="ARBA00022695"/>
    </source>
</evidence>
<keyword evidence="6" id="KW-0235">DNA replication</keyword>
<comment type="similarity">
    <text evidence="2">Belongs to the beta sliding clamp family.</text>
</comment>
<dbReference type="CDD" id="cd01107">
    <property type="entry name" value="HTH_BmrR"/>
    <property type="match status" value="1"/>
</dbReference>
<dbReference type="SUPFAM" id="SSF55979">
    <property type="entry name" value="DNA clamp"/>
    <property type="match status" value="2"/>
</dbReference>
<dbReference type="InterPro" id="IPR000551">
    <property type="entry name" value="MerR-type_HTH_dom"/>
</dbReference>
<evidence type="ECO:0000256" key="8">
    <source>
        <dbReference type="ARBA" id="ARBA00023125"/>
    </source>
</evidence>
<organism evidence="10">
    <name type="scientific">Micromonospora sp. HUAS YX12</name>
    <dbReference type="NCBI Taxonomy" id="3156396"/>
    <lineage>
        <taxon>Bacteria</taxon>
        <taxon>Bacillati</taxon>
        <taxon>Actinomycetota</taxon>
        <taxon>Actinomycetes</taxon>
        <taxon>Micromonosporales</taxon>
        <taxon>Micromonosporaceae</taxon>
        <taxon>Micromonospora</taxon>
    </lineage>
</organism>
<dbReference type="AlphaFoldDB" id="A0AAU7R8G0"/>
<keyword evidence="4" id="KW-0808">Transferase</keyword>
<dbReference type="RefSeq" id="WP_349880955.1">
    <property type="nucleotide sequence ID" value="NZ_CP157974.1"/>
</dbReference>
<dbReference type="InterPro" id="IPR001001">
    <property type="entry name" value="DNA_polIII_beta"/>
</dbReference>
<sequence length="375" mass="39734">MTAVESELRSIGELARTSGLTVSALRFYDRSGVLAPARVDPVTGYRWYTEEQVGPARLVAGLRRVGMPLAGIAEALRHRHRPAEVHRLLDAHLRRLEDGLADARRELSRIRSLIDPEETIVTTRLVLSRTDLAAAVDAVRFAVGTDPDLPVLSGVLVEVEPDGVRLVATDRHRLAVARVAGTVDGPPVSALLPVAAVDELRSLLDLDGADAAEVVVATGRVTVTVAGRPLTAVPLPYDFPDYRRLLRAQLGDVPTYRIPFDGAALRAALTADGVPVCHRAHEGVEHEVVALGLDGRGELRLVDPNGVVDAGGAGGADGAGGPDALRVAVNREYLLDALGSGDGQLVLELDGPIAPLAVRRADDAHAFSVLMPVRL</sequence>
<dbReference type="PROSITE" id="PS50937">
    <property type="entry name" value="HTH_MERR_2"/>
    <property type="match status" value="1"/>
</dbReference>
<evidence type="ECO:0000256" key="6">
    <source>
        <dbReference type="ARBA" id="ARBA00022705"/>
    </source>
</evidence>
<name>A0AAU7R8G0_9ACTN</name>
<dbReference type="SMART" id="SM00480">
    <property type="entry name" value="POL3Bc"/>
    <property type="match status" value="1"/>
</dbReference>
<keyword evidence="3" id="KW-0963">Cytoplasm</keyword>
<dbReference type="InterPro" id="IPR046938">
    <property type="entry name" value="DNA_clamp_sf"/>
</dbReference>
<dbReference type="GO" id="GO:0006355">
    <property type="term" value="P:regulation of DNA-templated transcription"/>
    <property type="evidence" value="ECO:0007669"/>
    <property type="project" value="InterPro"/>
</dbReference>
<protein>
    <submittedName>
        <fullName evidence="10">MerR family transcriptional regulator</fullName>
    </submittedName>
</protein>
<dbReference type="SMART" id="SM00422">
    <property type="entry name" value="HTH_MERR"/>
    <property type="match status" value="1"/>
</dbReference>
<keyword evidence="5" id="KW-0548">Nucleotidyltransferase</keyword>
<dbReference type="PANTHER" id="PTHR30478:SF0">
    <property type="entry name" value="BETA SLIDING CLAMP"/>
    <property type="match status" value="1"/>
</dbReference>
<dbReference type="GO" id="GO:0005737">
    <property type="term" value="C:cytoplasm"/>
    <property type="evidence" value="ECO:0007669"/>
    <property type="project" value="UniProtKB-SubCell"/>
</dbReference>
<dbReference type="GO" id="GO:0008408">
    <property type="term" value="F:3'-5' exonuclease activity"/>
    <property type="evidence" value="ECO:0007669"/>
    <property type="project" value="InterPro"/>
</dbReference>
<evidence type="ECO:0000256" key="4">
    <source>
        <dbReference type="ARBA" id="ARBA00022679"/>
    </source>
</evidence>
<evidence type="ECO:0000259" key="9">
    <source>
        <dbReference type="PROSITE" id="PS50937"/>
    </source>
</evidence>
<evidence type="ECO:0000256" key="7">
    <source>
        <dbReference type="ARBA" id="ARBA00022932"/>
    </source>
</evidence>
<keyword evidence="8" id="KW-0238">DNA-binding</keyword>
<evidence type="ECO:0000256" key="2">
    <source>
        <dbReference type="ARBA" id="ARBA00010752"/>
    </source>
</evidence>
<dbReference type="GO" id="GO:0009360">
    <property type="term" value="C:DNA polymerase III complex"/>
    <property type="evidence" value="ECO:0007669"/>
    <property type="project" value="InterPro"/>
</dbReference>
<keyword evidence="7" id="KW-0239">DNA-directed DNA polymerase</keyword>
<evidence type="ECO:0000256" key="1">
    <source>
        <dbReference type="ARBA" id="ARBA00004496"/>
    </source>
</evidence>
<accession>A0AAU7R8G0</accession>
<dbReference type="Pfam" id="PF13411">
    <property type="entry name" value="MerR_1"/>
    <property type="match status" value="1"/>
</dbReference>
<proteinExistence type="inferred from homology"/>
<comment type="subcellular location">
    <subcellularLocation>
        <location evidence="1">Cytoplasm</location>
    </subcellularLocation>
</comment>
<dbReference type="Pfam" id="PF02767">
    <property type="entry name" value="DNA_pol3_beta_2"/>
    <property type="match status" value="1"/>
</dbReference>
<gene>
    <name evidence="10" type="ORF">ABIH81_15705</name>
</gene>
<dbReference type="SUPFAM" id="SSF46955">
    <property type="entry name" value="Putative DNA-binding domain"/>
    <property type="match status" value="1"/>
</dbReference>
<dbReference type="PANTHER" id="PTHR30478">
    <property type="entry name" value="DNA POLYMERASE III SUBUNIT BETA"/>
    <property type="match status" value="1"/>
</dbReference>
<dbReference type="CDD" id="cd00140">
    <property type="entry name" value="beta_clamp"/>
    <property type="match status" value="1"/>
</dbReference>
<dbReference type="Gene3D" id="1.10.1660.10">
    <property type="match status" value="1"/>
</dbReference>
<feature type="domain" description="HTH merR-type" evidence="9">
    <location>
        <begin position="10"/>
        <end position="78"/>
    </location>
</feature>
<evidence type="ECO:0000256" key="3">
    <source>
        <dbReference type="ARBA" id="ARBA00022490"/>
    </source>
</evidence>
<dbReference type="GO" id="GO:0003677">
    <property type="term" value="F:DNA binding"/>
    <property type="evidence" value="ECO:0007669"/>
    <property type="project" value="UniProtKB-KW"/>
</dbReference>
<evidence type="ECO:0000313" key="10">
    <source>
        <dbReference type="EMBL" id="XBT84791.1"/>
    </source>
</evidence>
<dbReference type="EMBL" id="CP157974">
    <property type="protein sequence ID" value="XBT84791.1"/>
    <property type="molecule type" value="Genomic_DNA"/>
</dbReference>
<dbReference type="GO" id="GO:0006271">
    <property type="term" value="P:DNA strand elongation involved in DNA replication"/>
    <property type="evidence" value="ECO:0007669"/>
    <property type="project" value="TreeGrafter"/>
</dbReference>